<evidence type="ECO:0000256" key="3">
    <source>
        <dbReference type="ARBA" id="ARBA00023002"/>
    </source>
</evidence>
<dbReference type="SUPFAM" id="SSF51679">
    <property type="entry name" value="Bacterial luciferase-like"/>
    <property type="match status" value="1"/>
</dbReference>
<evidence type="ECO:0000256" key="1">
    <source>
        <dbReference type="ARBA" id="ARBA00022630"/>
    </source>
</evidence>
<evidence type="ECO:0000256" key="4">
    <source>
        <dbReference type="ARBA" id="ARBA00023033"/>
    </source>
</evidence>
<evidence type="ECO:0000259" key="6">
    <source>
        <dbReference type="Pfam" id="PF00296"/>
    </source>
</evidence>
<keyword evidence="2" id="KW-0288">FMN</keyword>
<dbReference type="GO" id="GO:0004497">
    <property type="term" value="F:monooxygenase activity"/>
    <property type="evidence" value="ECO:0007669"/>
    <property type="project" value="UniProtKB-KW"/>
</dbReference>
<comment type="caution">
    <text evidence="7">The sequence shown here is derived from an EMBL/GenBank/DDBJ whole genome shotgun (WGS) entry which is preliminary data.</text>
</comment>
<keyword evidence="8" id="KW-1185">Reference proteome</keyword>
<gene>
    <name evidence="7" type="ORF">Aco03nite_063860</name>
</gene>
<feature type="domain" description="Luciferase-like" evidence="6">
    <location>
        <begin position="16"/>
        <end position="241"/>
    </location>
</feature>
<dbReference type="Proteomes" id="UP000612282">
    <property type="component" value="Unassembled WGS sequence"/>
</dbReference>
<protein>
    <submittedName>
        <fullName evidence="7">Monooxygenase</fullName>
    </submittedName>
</protein>
<accession>A0ABQ3XHJ9</accession>
<keyword evidence="3" id="KW-0560">Oxidoreductase</keyword>
<dbReference type="Pfam" id="PF00296">
    <property type="entry name" value="Bac_luciferase"/>
    <property type="match status" value="1"/>
</dbReference>
<dbReference type="InterPro" id="IPR036661">
    <property type="entry name" value="Luciferase-like_sf"/>
</dbReference>
<dbReference type="InterPro" id="IPR051260">
    <property type="entry name" value="Diverse_substr_monoxygenases"/>
</dbReference>
<sequence length="307" mass="31500">MTVIQLALAVGGPGLLSLADAGIIAAAAEQAGVAAIRLADHSPAGAVLDPTVTAAYLAGRHGGVGYLPELPTTGNAPYNAARRLLSLDRATGGRAGVVLRPGHGDEVSEATVPDPGATDPVRRWTEYALVLTRLWESFPRTALIGDQRGAVVADDSRIVPVRHEGTFYRVAGPLDGPSSVQGRPLIVADLADLDAPAVASAADVVVVDQHVAAGADAVLTQALRHAGRSRGEVALLGRIPVTGVDAAGGLDTRLRAWADEHLLDGFELATTGDVDAVVAVLRSLTPRAPAPTLRTAYALHDRTAVPA</sequence>
<reference evidence="7 8" key="1">
    <citation type="submission" date="2021-01" db="EMBL/GenBank/DDBJ databases">
        <title>Whole genome shotgun sequence of Actinoplanes couchii NBRC 106145.</title>
        <authorList>
            <person name="Komaki H."/>
            <person name="Tamura T."/>
        </authorList>
    </citation>
    <scope>NUCLEOTIDE SEQUENCE [LARGE SCALE GENOMIC DNA]</scope>
    <source>
        <strain evidence="7 8">NBRC 106145</strain>
    </source>
</reference>
<dbReference type="EMBL" id="BOMG01000080">
    <property type="protein sequence ID" value="GID57982.1"/>
    <property type="molecule type" value="Genomic_DNA"/>
</dbReference>
<evidence type="ECO:0000256" key="2">
    <source>
        <dbReference type="ARBA" id="ARBA00022643"/>
    </source>
</evidence>
<evidence type="ECO:0000313" key="7">
    <source>
        <dbReference type="EMBL" id="GID57982.1"/>
    </source>
</evidence>
<dbReference type="PANTHER" id="PTHR30011:SF16">
    <property type="entry name" value="C2H2 FINGER DOMAIN TRANSCRIPTION FACTOR (EUROFUNG)-RELATED"/>
    <property type="match status" value="1"/>
</dbReference>
<dbReference type="InterPro" id="IPR011251">
    <property type="entry name" value="Luciferase-like_dom"/>
</dbReference>
<keyword evidence="4 7" id="KW-0503">Monooxygenase</keyword>
<evidence type="ECO:0000256" key="5">
    <source>
        <dbReference type="SAM" id="MobiDB-lite"/>
    </source>
</evidence>
<feature type="region of interest" description="Disordered" evidence="5">
    <location>
        <begin position="98"/>
        <end position="117"/>
    </location>
</feature>
<organism evidence="7 8">
    <name type="scientific">Actinoplanes couchii</name>
    <dbReference type="NCBI Taxonomy" id="403638"/>
    <lineage>
        <taxon>Bacteria</taxon>
        <taxon>Bacillati</taxon>
        <taxon>Actinomycetota</taxon>
        <taxon>Actinomycetes</taxon>
        <taxon>Micromonosporales</taxon>
        <taxon>Micromonosporaceae</taxon>
        <taxon>Actinoplanes</taxon>
    </lineage>
</organism>
<keyword evidence="1" id="KW-0285">Flavoprotein</keyword>
<proteinExistence type="predicted"/>
<dbReference type="PANTHER" id="PTHR30011">
    <property type="entry name" value="ALKANESULFONATE MONOOXYGENASE-RELATED"/>
    <property type="match status" value="1"/>
</dbReference>
<dbReference type="RefSeq" id="WP_203801445.1">
    <property type="nucleotide sequence ID" value="NZ_BAAAQE010000019.1"/>
</dbReference>
<dbReference type="Gene3D" id="3.20.20.30">
    <property type="entry name" value="Luciferase-like domain"/>
    <property type="match status" value="1"/>
</dbReference>
<name>A0ABQ3XHJ9_9ACTN</name>
<evidence type="ECO:0000313" key="8">
    <source>
        <dbReference type="Proteomes" id="UP000612282"/>
    </source>
</evidence>